<protein>
    <recommendedName>
        <fullName evidence="3">Bacterial transcriptional activator domain-containing protein</fullName>
    </recommendedName>
</protein>
<dbReference type="SUPFAM" id="SSF48452">
    <property type="entry name" value="TPR-like"/>
    <property type="match status" value="1"/>
</dbReference>
<gene>
    <name evidence="1" type="ORF">ADM99_00600</name>
</gene>
<evidence type="ECO:0000313" key="1">
    <source>
        <dbReference type="EMBL" id="KPL75147.1"/>
    </source>
</evidence>
<dbReference type="InterPro" id="IPR011990">
    <property type="entry name" value="TPR-like_helical_dom_sf"/>
</dbReference>
<proteinExistence type="predicted"/>
<evidence type="ECO:0000313" key="2">
    <source>
        <dbReference type="Proteomes" id="UP000050430"/>
    </source>
</evidence>
<dbReference type="EMBL" id="LGCK01000001">
    <property type="protein sequence ID" value="KPL75147.1"/>
    <property type="molecule type" value="Genomic_DNA"/>
</dbReference>
<accession>A0A0P6XRS2</accession>
<sequence length="207" mass="23968">MKELDVMLMFKEEFYNECSSPMLLIPFNSIELMQFTQNKEIPMSVIADNLQQMVDEHPEKFGLYKRLIIHTCKIAGIESYKQKKFFVSNQYFLSAAAIDPENVEVRKYLARSFHLIKKYHEAIDSYMFVIKNGGSDIPTWVYFIECLYIIGEVNHAQGLTQSLLKNVKRDGVGAKLMFGVTATRLLAEDKAPEEVRNLFKPFFSPDE</sequence>
<dbReference type="AlphaFoldDB" id="A0A0P6XRS2"/>
<dbReference type="RefSeq" id="WP_062420640.1">
    <property type="nucleotide sequence ID" value="NZ_BBYA01000003.1"/>
</dbReference>
<organism evidence="1 2">
    <name type="scientific">Leptolinea tardivitalis</name>
    <dbReference type="NCBI Taxonomy" id="229920"/>
    <lineage>
        <taxon>Bacteria</taxon>
        <taxon>Bacillati</taxon>
        <taxon>Chloroflexota</taxon>
        <taxon>Anaerolineae</taxon>
        <taxon>Anaerolineales</taxon>
        <taxon>Anaerolineaceae</taxon>
        <taxon>Leptolinea</taxon>
    </lineage>
</organism>
<evidence type="ECO:0008006" key="3">
    <source>
        <dbReference type="Google" id="ProtNLM"/>
    </source>
</evidence>
<dbReference type="Gene3D" id="1.25.40.10">
    <property type="entry name" value="Tetratricopeptide repeat domain"/>
    <property type="match status" value="1"/>
</dbReference>
<comment type="caution">
    <text evidence="1">The sequence shown here is derived from an EMBL/GenBank/DDBJ whole genome shotgun (WGS) entry which is preliminary data.</text>
</comment>
<dbReference type="Proteomes" id="UP000050430">
    <property type="component" value="Unassembled WGS sequence"/>
</dbReference>
<name>A0A0P6XRS2_9CHLR</name>
<reference evidence="1 2" key="1">
    <citation type="submission" date="2015-07" db="EMBL/GenBank/DDBJ databases">
        <title>Genome sequence of Leptolinea tardivitalis DSM 16556.</title>
        <authorList>
            <person name="Hemp J."/>
            <person name="Ward L.M."/>
            <person name="Pace L.A."/>
            <person name="Fischer W.W."/>
        </authorList>
    </citation>
    <scope>NUCLEOTIDE SEQUENCE [LARGE SCALE GENOMIC DNA]</scope>
    <source>
        <strain evidence="1 2">YMTK-2</strain>
    </source>
</reference>
<keyword evidence="2" id="KW-1185">Reference proteome</keyword>